<dbReference type="EMBL" id="DS547126">
    <property type="protein sequence ID" value="EDR03114.1"/>
    <property type="molecule type" value="Genomic_DNA"/>
</dbReference>
<dbReference type="GeneID" id="6081887"/>
<keyword evidence="3" id="KW-1185">Reference proteome</keyword>
<protein>
    <submittedName>
        <fullName evidence="2">Predicted protein</fullName>
    </submittedName>
</protein>
<dbReference type="InParanoid" id="B0DQH9"/>
<dbReference type="AlphaFoldDB" id="B0DQH9"/>
<dbReference type="RefSeq" id="XP_001886255.1">
    <property type="nucleotide sequence ID" value="XM_001886220.1"/>
</dbReference>
<accession>B0DQH9</accession>
<dbReference type="HOGENOM" id="CLU_1970928_0_0_1"/>
<gene>
    <name evidence="2" type="ORF">LACBIDRAFT_331771</name>
</gene>
<sequence length="127" mass="13875">MHFFASLVALVLPVLPVVVWPGNAQTVTQILATSCFTKSVLYFTDCKGYQFCETPVFQSVPGSAWIVRVRSVKFIELLVKRGTPPLQDVAVQDTTSIPKGGLFFGTDLRGHCLLSASIITSLENIND</sequence>
<name>B0DQH9_LACBS</name>
<evidence type="ECO:0000256" key="1">
    <source>
        <dbReference type="SAM" id="SignalP"/>
    </source>
</evidence>
<feature type="chain" id="PRO_5002749219" evidence="1">
    <location>
        <begin position="25"/>
        <end position="127"/>
    </location>
</feature>
<organism evidence="3">
    <name type="scientific">Laccaria bicolor (strain S238N-H82 / ATCC MYA-4686)</name>
    <name type="common">Bicoloured deceiver</name>
    <name type="synonym">Laccaria laccata var. bicolor</name>
    <dbReference type="NCBI Taxonomy" id="486041"/>
    <lineage>
        <taxon>Eukaryota</taxon>
        <taxon>Fungi</taxon>
        <taxon>Dikarya</taxon>
        <taxon>Basidiomycota</taxon>
        <taxon>Agaricomycotina</taxon>
        <taxon>Agaricomycetes</taxon>
        <taxon>Agaricomycetidae</taxon>
        <taxon>Agaricales</taxon>
        <taxon>Agaricineae</taxon>
        <taxon>Hydnangiaceae</taxon>
        <taxon>Laccaria</taxon>
    </lineage>
</organism>
<reference evidence="2 3" key="1">
    <citation type="journal article" date="2008" name="Nature">
        <title>The genome of Laccaria bicolor provides insights into mycorrhizal symbiosis.</title>
        <authorList>
            <person name="Martin F."/>
            <person name="Aerts A."/>
            <person name="Ahren D."/>
            <person name="Brun A."/>
            <person name="Danchin E.G.J."/>
            <person name="Duchaussoy F."/>
            <person name="Gibon J."/>
            <person name="Kohler A."/>
            <person name="Lindquist E."/>
            <person name="Pereda V."/>
            <person name="Salamov A."/>
            <person name="Shapiro H.J."/>
            <person name="Wuyts J."/>
            <person name="Blaudez D."/>
            <person name="Buee M."/>
            <person name="Brokstein P."/>
            <person name="Canbaeck B."/>
            <person name="Cohen D."/>
            <person name="Courty P.E."/>
            <person name="Coutinho P.M."/>
            <person name="Delaruelle C."/>
            <person name="Detter J.C."/>
            <person name="Deveau A."/>
            <person name="DiFazio S."/>
            <person name="Duplessis S."/>
            <person name="Fraissinet-Tachet L."/>
            <person name="Lucic E."/>
            <person name="Frey-Klett P."/>
            <person name="Fourrey C."/>
            <person name="Feussner I."/>
            <person name="Gay G."/>
            <person name="Grimwood J."/>
            <person name="Hoegger P.J."/>
            <person name="Jain P."/>
            <person name="Kilaru S."/>
            <person name="Labbe J."/>
            <person name="Lin Y.C."/>
            <person name="Legue V."/>
            <person name="Le Tacon F."/>
            <person name="Marmeisse R."/>
            <person name="Melayah D."/>
            <person name="Montanini B."/>
            <person name="Muratet M."/>
            <person name="Nehls U."/>
            <person name="Niculita-Hirzel H."/>
            <person name="Oudot-Le Secq M.P."/>
            <person name="Peter M."/>
            <person name="Quesneville H."/>
            <person name="Rajashekar B."/>
            <person name="Reich M."/>
            <person name="Rouhier N."/>
            <person name="Schmutz J."/>
            <person name="Yin T."/>
            <person name="Chalot M."/>
            <person name="Henrissat B."/>
            <person name="Kuees U."/>
            <person name="Lucas S."/>
            <person name="Van de Peer Y."/>
            <person name="Podila G.K."/>
            <person name="Polle A."/>
            <person name="Pukkila P.J."/>
            <person name="Richardson P.M."/>
            <person name="Rouze P."/>
            <person name="Sanders I.R."/>
            <person name="Stajich J.E."/>
            <person name="Tunlid A."/>
            <person name="Tuskan G."/>
            <person name="Grigoriev I.V."/>
        </authorList>
    </citation>
    <scope>NUCLEOTIDE SEQUENCE [LARGE SCALE GENOMIC DNA]</scope>
    <source>
        <strain evidence="3">S238N-H82 / ATCC MYA-4686</strain>
    </source>
</reference>
<evidence type="ECO:0000313" key="3">
    <source>
        <dbReference type="Proteomes" id="UP000001194"/>
    </source>
</evidence>
<dbReference type="KEGG" id="lbc:LACBIDRAFT_331771"/>
<proteinExistence type="predicted"/>
<evidence type="ECO:0000313" key="2">
    <source>
        <dbReference type="EMBL" id="EDR03114.1"/>
    </source>
</evidence>
<feature type="signal peptide" evidence="1">
    <location>
        <begin position="1"/>
        <end position="24"/>
    </location>
</feature>
<keyword evidence="1" id="KW-0732">Signal</keyword>
<dbReference type="Proteomes" id="UP000001194">
    <property type="component" value="Unassembled WGS sequence"/>
</dbReference>